<sequence>MDQKCIVKIRRKEEYDIPHHLDLLNKWTIPRISHRIIYEMGTFEKLGLKQMVKTTEETITIDSDNQTFRLLSENI</sequence>
<accession>A0A9J6B654</accession>
<evidence type="ECO:0000313" key="2">
    <source>
        <dbReference type="Proteomes" id="UP000824120"/>
    </source>
</evidence>
<organism evidence="1 2">
    <name type="scientific">Solanum commersonii</name>
    <name type="common">Commerson's wild potato</name>
    <name type="synonym">Commerson's nightshade</name>
    <dbReference type="NCBI Taxonomy" id="4109"/>
    <lineage>
        <taxon>Eukaryota</taxon>
        <taxon>Viridiplantae</taxon>
        <taxon>Streptophyta</taxon>
        <taxon>Embryophyta</taxon>
        <taxon>Tracheophyta</taxon>
        <taxon>Spermatophyta</taxon>
        <taxon>Magnoliopsida</taxon>
        <taxon>eudicotyledons</taxon>
        <taxon>Gunneridae</taxon>
        <taxon>Pentapetalae</taxon>
        <taxon>asterids</taxon>
        <taxon>lamiids</taxon>
        <taxon>Solanales</taxon>
        <taxon>Solanaceae</taxon>
        <taxon>Solanoideae</taxon>
        <taxon>Solaneae</taxon>
        <taxon>Solanum</taxon>
    </lineage>
</organism>
<dbReference type="Proteomes" id="UP000824120">
    <property type="component" value="Chromosome 1"/>
</dbReference>
<gene>
    <name evidence="1" type="ORF">H5410_003862</name>
</gene>
<protein>
    <submittedName>
        <fullName evidence="1">Uncharacterized protein</fullName>
    </submittedName>
</protein>
<dbReference type="AlphaFoldDB" id="A0A9J6B654"/>
<dbReference type="EMBL" id="JACXVP010000001">
    <property type="protein sequence ID" value="KAG5632145.1"/>
    <property type="molecule type" value="Genomic_DNA"/>
</dbReference>
<dbReference type="OrthoDB" id="1364490at2759"/>
<reference evidence="1 2" key="1">
    <citation type="submission" date="2020-09" db="EMBL/GenBank/DDBJ databases">
        <title>De no assembly of potato wild relative species, Solanum commersonii.</title>
        <authorList>
            <person name="Cho K."/>
        </authorList>
    </citation>
    <scope>NUCLEOTIDE SEQUENCE [LARGE SCALE GENOMIC DNA]</scope>
    <source>
        <strain evidence="1">LZ3.2</strain>
        <tissue evidence="1">Leaf</tissue>
    </source>
</reference>
<comment type="caution">
    <text evidence="1">The sequence shown here is derived from an EMBL/GenBank/DDBJ whole genome shotgun (WGS) entry which is preliminary data.</text>
</comment>
<name>A0A9J6B654_SOLCO</name>
<proteinExistence type="predicted"/>
<evidence type="ECO:0000313" key="1">
    <source>
        <dbReference type="EMBL" id="KAG5632145.1"/>
    </source>
</evidence>
<keyword evidence="2" id="KW-1185">Reference proteome</keyword>